<dbReference type="SUPFAM" id="SSF48452">
    <property type="entry name" value="TPR-like"/>
    <property type="match status" value="1"/>
</dbReference>
<gene>
    <name evidence="9" type="ORF">F0145_17720</name>
</gene>
<comment type="similarity">
    <text evidence="2">Belongs to the SusD family.</text>
</comment>
<accession>A0A5M6DAJ3</accession>
<dbReference type="EMBL" id="VWSF01000015">
    <property type="protein sequence ID" value="KAA5543009.1"/>
    <property type="molecule type" value="Genomic_DNA"/>
</dbReference>
<keyword evidence="10" id="KW-1185">Reference proteome</keyword>
<evidence type="ECO:0000256" key="5">
    <source>
        <dbReference type="ARBA" id="ARBA00023237"/>
    </source>
</evidence>
<feature type="domain" description="RagB/SusD" evidence="7">
    <location>
        <begin position="324"/>
        <end position="603"/>
    </location>
</feature>
<proteinExistence type="inferred from homology"/>
<evidence type="ECO:0000256" key="2">
    <source>
        <dbReference type="ARBA" id="ARBA00006275"/>
    </source>
</evidence>
<comment type="caution">
    <text evidence="9">The sequence shown here is derived from an EMBL/GenBank/DDBJ whole genome shotgun (WGS) entry which is preliminary data.</text>
</comment>
<dbReference type="Pfam" id="PF14322">
    <property type="entry name" value="SusD-like_3"/>
    <property type="match status" value="1"/>
</dbReference>
<dbReference type="GO" id="GO:0009279">
    <property type="term" value="C:cell outer membrane"/>
    <property type="evidence" value="ECO:0007669"/>
    <property type="project" value="UniProtKB-SubCell"/>
</dbReference>
<evidence type="ECO:0000313" key="9">
    <source>
        <dbReference type="EMBL" id="KAA5543009.1"/>
    </source>
</evidence>
<dbReference type="Proteomes" id="UP000323426">
    <property type="component" value="Unassembled WGS sequence"/>
</dbReference>
<evidence type="ECO:0000259" key="8">
    <source>
        <dbReference type="Pfam" id="PF14322"/>
    </source>
</evidence>
<keyword evidence="3 6" id="KW-0732">Signal</keyword>
<dbReference type="Gene3D" id="1.25.40.390">
    <property type="match status" value="1"/>
</dbReference>
<dbReference type="InterPro" id="IPR011990">
    <property type="entry name" value="TPR-like_helical_dom_sf"/>
</dbReference>
<dbReference type="InterPro" id="IPR012944">
    <property type="entry name" value="SusD_RagB_dom"/>
</dbReference>
<reference evidence="9 10" key="1">
    <citation type="submission" date="2019-09" db="EMBL/GenBank/DDBJ databases">
        <title>Genome sequence and assembly of Adhaeribacter sp.</title>
        <authorList>
            <person name="Chhetri G."/>
        </authorList>
    </citation>
    <scope>NUCLEOTIDE SEQUENCE [LARGE SCALE GENOMIC DNA]</scope>
    <source>
        <strain evidence="9 10">DK36</strain>
    </source>
</reference>
<evidence type="ECO:0000313" key="10">
    <source>
        <dbReference type="Proteomes" id="UP000323426"/>
    </source>
</evidence>
<evidence type="ECO:0000256" key="3">
    <source>
        <dbReference type="ARBA" id="ARBA00022729"/>
    </source>
</evidence>
<name>A0A5M6DAJ3_9BACT</name>
<evidence type="ECO:0000256" key="1">
    <source>
        <dbReference type="ARBA" id="ARBA00004442"/>
    </source>
</evidence>
<keyword evidence="4" id="KW-0472">Membrane</keyword>
<dbReference type="Pfam" id="PF07980">
    <property type="entry name" value="SusD_RagB"/>
    <property type="match status" value="1"/>
</dbReference>
<dbReference type="AlphaFoldDB" id="A0A5M6DAJ3"/>
<feature type="chain" id="PRO_5024399356" evidence="6">
    <location>
        <begin position="24"/>
        <end position="664"/>
    </location>
</feature>
<dbReference type="InterPro" id="IPR033985">
    <property type="entry name" value="SusD-like_N"/>
</dbReference>
<evidence type="ECO:0000259" key="7">
    <source>
        <dbReference type="Pfam" id="PF07980"/>
    </source>
</evidence>
<organism evidence="9 10">
    <name type="scientific">Adhaeribacter rhizoryzae</name>
    <dbReference type="NCBI Taxonomy" id="2607907"/>
    <lineage>
        <taxon>Bacteria</taxon>
        <taxon>Pseudomonadati</taxon>
        <taxon>Bacteroidota</taxon>
        <taxon>Cytophagia</taxon>
        <taxon>Cytophagales</taxon>
        <taxon>Hymenobacteraceae</taxon>
        <taxon>Adhaeribacter</taxon>
    </lineage>
</organism>
<protein>
    <submittedName>
        <fullName evidence="9">RagB/SusD family nutrient uptake outer membrane protein</fullName>
    </submittedName>
</protein>
<keyword evidence="5" id="KW-0998">Cell outer membrane</keyword>
<sequence>MKKSIKNKICTCLVLLGFLGVTSCNEFLDREPLSDVTPSNYLQSEADLAAYTIGRYNFPTHSGFTVGTFGNDNHTDNQATSGYATRWVPGEWRVPQAGGSWSFDNIRQNNYFIETVVPRWKNSKITGNVANISHYIGEAYFLRAYEYFSKVQALGDFPIIKKTLPDKLEELTLAAKRRPRNEVARFILADLDSAVMLLSTTPPGGKNRISKHAALLFKSRVALHEGTWLTYHKGTAQVPGGPNWPGAGKVENFSMNIDTEIDFFLTQAMESAAQVADAVQLVKNTKDNGYNSSQNTYLTMFADADLNKYSEVLLWRKYDPAKGINHNVNHYINQNGGNTGYTRGLVDNFLMQNGLPIYAAASGYQGDDTFEQVKADRDNRLQLFMKAPGEMRLSDRKNSDGTPILEGRPDIVGLAETRYVTGYGVKKGLSYLGAEVEGSMGSTGSIVFRAVEAYLNYIEASYLKNKTIDAKADQYWRAIRERAGINPDYNITVVATRINEEAKNDFAAYSAGNLLTDATLYNIRRERRNELIAEGMRFSDLKRWRALDQLKTNPYIIEGFKIWGPMQDWYKATNGTSLLIEAGTTGRTANISKQAESQYLRPYRINLANTNLVREGYKWTAAHYLDPIAIQHFIITAGNATDLSSSVMYQNPGWPLQANAGPTE</sequence>
<evidence type="ECO:0000256" key="4">
    <source>
        <dbReference type="ARBA" id="ARBA00023136"/>
    </source>
</evidence>
<comment type="subcellular location">
    <subcellularLocation>
        <location evidence="1">Cell outer membrane</location>
    </subcellularLocation>
</comment>
<feature type="signal peptide" evidence="6">
    <location>
        <begin position="1"/>
        <end position="23"/>
    </location>
</feature>
<feature type="domain" description="SusD-like N-terminal" evidence="8">
    <location>
        <begin position="26"/>
        <end position="223"/>
    </location>
</feature>
<evidence type="ECO:0000256" key="6">
    <source>
        <dbReference type="SAM" id="SignalP"/>
    </source>
</evidence>
<dbReference type="PROSITE" id="PS51257">
    <property type="entry name" value="PROKAR_LIPOPROTEIN"/>
    <property type="match status" value="1"/>
</dbReference>